<dbReference type="SMART" id="SM00233">
    <property type="entry name" value="PH"/>
    <property type="match status" value="1"/>
</dbReference>
<dbReference type="Pfam" id="PF12763">
    <property type="entry name" value="EH"/>
    <property type="match status" value="2"/>
</dbReference>
<dbReference type="PROSITE" id="PS50003">
    <property type="entry name" value="PH_DOMAIN"/>
    <property type="match status" value="1"/>
</dbReference>
<feature type="region of interest" description="Disordered" evidence="14">
    <location>
        <begin position="976"/>
        <end position="1357"/>
    </location>
</feature>
<dbReference type="CDD" id="cd00030">
    <property type="entry name" value="C2"/>
    <property type="match status" value="1"/>
</dbReference>
<feature type="compositionally biased region" description="Polar residues" evidence="14">
    <location>
        <begin position="1379"/>
        <end position="1396"/>
    </location>
</feature>
<feature type="compositionally biased region" description="Basic and acidic residues" evidence="14">
    <location>
        <begin position="976"/>
        <end position="1010"/>
    </location>
</feature>
<name>A0A8H3QNK1_9GLOM</name>
<dbReference type="Gene3D" id="2.30.30.40">
    <property type="entry name" value="SH3 Domains"/>
    <property type="match status" value="2"/>
</dbReference>
<dbReference type="SMART" id="SM00326">
    <property type="entry name" value="SH3"/>
    <property type="match status" value="2"/>
</dbReference>
<dbReference type="GO" id="GO:0035556">
    <property type="term" value="P:intracellular signal transduction"/>
    <property type="evidence" value="ECO:0007669"/>
    <property type="project" value="InterPro"/>
</dbReference>
<dbReference type="CDD" id="cd00052">
    <property type="entry name" value="EH"/>
    <property type="match status" value="2"/>
</dbReference>
<feature type="compositionally biased region" description="Low complexity" evidence="14">
    <location>
        <begin position="1064"/>
        <end position="1077"/>
    </location>
</feature>
<feature type="compositionally biased region" description="Polar residues" evidence="14">
    <location>
        <begin position="406"/>
        <end position="416"/>
    </location>
</feature>
<dbReference type="GO" id="GO:0035025">
    <property type="term" value="P:positive regulation of Rho protein signal transduction"/>
    <property type="evidence" value="ECO:0007669"/>
    <property type="project" value="TreeGrafter"/>
</dbReference>
<evidence type="ECO:0000256" key="7">
    <source>
        <dbReference type="ARBA" id="ARBA00022583"/>
    </source>
</evidence>
<evidence type="ECO:0000256" key="14">
    <source>
        <dbReference type="SAM" id="MobiDB-lite"/>
    </source>
</evidence>
<dbReference type="Pfam" id="PF02205">
    <property type="entry name" value="WH2"/>
    <property type="match status" value="1"/>
</dbReference>
<feature type="region of interest" description="Disordered" evidence="14">
    <location>
        <begin position="431"/>
        <end position="468"/>
    </location>
</feature>
<dbReference type="InterPro" id="IPR035899">
    <property type="entry name" value="DBL_dom_sf"/>
</dbReference>
<feature type="compositionally biased region" description="Pro residues" evidence="14">
    <location>
        <begin position="1220"/>
        <end position="1239"/>
    </location>
</feature>
<dbReference type="Gene3D" id="1.20.900.10">
    <property type="entry name" value="Dbl homology (DH) domain"/>
    <property type="match status" value="1"/>
</dbReference>
<feature type="domain" description="SH3" evidence="15">
    <location>
        <begin position="1482"/>
        <end position="1541"/>
    </location>
</feature>
<dbReference type="GO" id="GO:0005509">
    <property type="term" value="F:calcium ion binding"/>
    <property type="evidence" value="ECO:0007669"/>
    <property type="project" value="InterPro"/>
</dbReference>
<evidence type="ECO:0000313" key="22">
    <source>
        <dbReference type="EMBL" id="GES87380.1"/>
    </source>
</evidence>
<dbReference type="PROSITE" id="PS50222">
    <property type="entry name" value="EF_HAND_2"/>
    <property type="match status" value="1"/>
</dbReference>
<dbReference type="SUPFAM" id="SSF50044">
    <property type="entry name" value="SH3-domain"/>
    <property type="match status" value="2"/>
</dbReference>
<feature type="compositionally biased region" description="Pro residues" evidence="14">
    <location>
        <begin position="1154"/>
        <end position="1213"/>
    </location>
</feature>
<accession>A0A8H3QNK1</accession>
<dbReference type="PROSITE" id="PS00741">
    <property type="entry name" value="DH_1"/>
    <property type="match status" value="1"/>
</dbReference>
<evidence type="ECO:0000256" key="4">
    <source>
        <dbReference type="ARBA" id="ARBA00020728"/>
    </source>
</evidence>
<dbReference type="Pfam" id="PF00018">
    <property type="entry name" value="SH3_1"/>
    <property type="match status" value="1"/>
</dbReference>
<feature type="domain" description="EH" evidence="19">
    <location>
        <begin position="278"/>
        <end position="367"/>
    </location>
</feature>
<dbReference type="InterPro" id="IPR001331">
    <property type="entry name" value="GDS_CDC24_CS"/>
</dbReference>
<dbReference type="SMART" id="SM00325">
    <property type="entry name" value="RhoGEF"/>
    <property type="match status" value="1"/>
</dbReference>
<feature type="compositionally biased region" description="Polar residues" evidence="14">
    <location>
        <begin position="1011"/>
        <end position="1040"/>
    </location>
</feature>
<dbReference type="SUPFAM" id="SSF50729">
    <property type="entry name" value="PH domain-like"/>
    <property type="match status" value="1"/>
</dbReference>
<dbReference type="InterPro" id="IPR035892">
    <property type="entry name" value="C2_domain_sf"/>
</dbReference>
<dbReference type="Pfam" id="PF00621">
    <property type="entry name" value="RhoGEF"/>
    <property type="match status" value="1"/>
</dbReference>
<evidence type="ECO:0000256" key="11">
    <source>
        <dbReference type="ARBA" id="ARBA00034103"/>
    </source>
</evidence>
<dbReference type="InterPro" id="IPR000219">
    <property type="entry name" value="DH_dom"/>
</dbReference>
<dbReference type="GO" id="GO:0006897">
    <property type="term" value="P:endocytosis"/>
    <property type="evidence" value="ECO:0007669"/>
    <property type="project" value="UniProtKB-KW"/>
</dbReference>
<feature type="region of interest" description="Disordered" evidence="14">
    <location>
        <begin position="952"/>
        <end position="971"/>
    </location>
</feature>
<dbReference type="InterPro" id="IPR000008">
    <property type="entry name" value="C2_dom"/>
</dbReference>
<feature type="region of interest" description="Disordered" evidence="14">
    <location>
        <begin position="406"/>
        <end position="425"/>
    </location>
</feature>
<evidence type="ECO:0000259" key="19">
    <source>
        <dbReference type="PROSITE" id="PS50031"/>
    </source>
</evidence>
<keyword evidence="8" id="KW-0106">Calcium</keyword>
<dbReference type="InterPro" id="IPR001452">
    <property type="entry name" value="SH3_domain"/>
</dbReference>
<keyword evidence="6" id="KW-0963">Cytoplasm</keyword>
<dbReference type="SUPFAM" id="SSF49562">
    <property type="entry name" value="C2 domain (Calcium/lipid-binding domain, CaLB)"/>
    <property type="match status" value="1"/>
</dbReference>
<feature type="domain" description="DH" evidence="18">
    <location>
        <begin position="1740"/>
        <end position="1922"/>
    </location>
</feature>
<reference evidence="22" key="1">
    <citation type="submission" date="2019-10" db="EMBL/GenBank/DDBJ databases">
        <title>Conservation and host-specific expression of non-tandemly repeated heterogenous ribosome RNA gene in arbuscular mycorrhizal fungi.</title>
        <authorList>
            <person name="Maeda T."/>
            <person name="Kobayashi Y."/>
            <person name="Nakagawa T."/>
            <person name="Ezawa T."/>
            <person name="Yamaguchi K."/>
            <person name="Bino T."/>
            <person name="Nishimoto Y."/>
            <person name="Shigenobu S."/>
            <person name="Kawaguchi M."/>
        </authorList>
    </citation>
    <scope>NUCLEOTIDE SEQUENCE</scope>
    <source>
        <strain evidence="22">HR1</strain>
    </source>
</reference>
<dbReference type="GO" id="GO:0003779">
    <property type="term" value="F:actin binding"/>
    <property type="evidence" value="ECO:0007669"/>
    <property type="project" value="InterPro"/>
</dbReference>
<comment type="caution">
    <text evidence="22">The sequence shown here is derived from an EMBL/GenBank/DDBJ whole genome shotgun (WGS) entry which is preliminary data.</text>
</comment>
<feature type="region of interest" description="Disordered" evidence="14">
    <location>
        <begin position="1369"/>
        <end position="1396"/>
    </location>
</feature>
<dbReference type="Pfam" id="PF16652">
    <property type="entry name" value="PH_13"/>
    <property type="match status" value="1"/>
</dbReference>
<evidence type="ECO:0000256" key="3">
    <source>
        <dbReference type="ARBA" id="ARBA00015110"/>
    </source>
</evidence>
<dbReference type="OrthoDB" id="1716625at2759"/>
<feature type="compositionally biased region" description="Low complexity" evidence="14">
    <location>
        <begin position="1114"/>
        <end position="1125"/>
    </location>
</feature>
<evidence type="ECO:0000256" key="9">
    <source>
        <dbReference type="ARBA" id="ARBA00023018"/>
    </source>
</evidence>
<feature type="domain" description="C2" evidence="17">
    <location>
        <begin position="2059"/>
        <end position="2177"/>
    </location>
</feature>
<feature type="compositionally biased region" description="Low complexity" evidence="14">
    <location>
        <begin position="1291"/>
        <end position="1307"/>
    </location>
</feature>
<evidence type="ECO:0000256" key="6">
    <source>
        <dbReference type="ARBA" id="ARBA00022490"/>
    </source>
</evidence>
<dbReference type="GO" id="GO:0042995">
    <property type="term" value="C:cell projection"/>
    <property type="evidence" value="ECO:0007669"/>
    <property type="project" value="UniProtKB-SubCell"/>
</dbReference>
<dbReference type="PROSITE" id="PS50004">
    <property type="entry name" value="C2"/>
    <property type="match status" value="1"/>
</dbReference>
<feature type="compositionally biased region" description="Acidic residues" evidence="14">
    <location>
        <begin position="1082"/>
        <end position="1099"/>
    </location>
</feature>
<feature type="coiled-coil region" evidence="13">
    <location>
        <begin position="670"/>
        <end position="711"/>
    </location>
</feature>
<dbReference type="PANTHER" id="PTHR46006:SF6">
    <property type="entry name" value="INTERSECTIN-2 ISOFORM X1"/>
    <property type="match status" value="1"/>
</dbReference>
<dbReference type="InterPro" id="IPR018247">
    <property type="entry name" value="EF_Hand_1_Ca_BS"/>
</dbReference>
<feature type="coiled-coil region" evidence="13">
    <location>
        <begin position="509"/>
        <end position="536"/>
    </location>
</feature>
<evidence type="ECO:0000256" key="2">
    <source>
        <dbReference type="ARBA" id="ARBA00004496"/>
    </source>
</evidence>
<dbReference type="InterPro" id="IPR011992">
    <property type="entry name" value="EF-hand-dom_pair"/>
</dbReference>
<keyword evidence="9" id="KW-0770">Synapse</keyword>
<evidence type="ECO:0000256" key="10">
    <source>
        <dbReference type="ARBA" id="ARBA00023273"/>
    </source>
</evidence>
<dbReference type="FunFam" id="2.30.30.40:FF:000072">
    <property type="entry name" value="Unconventional Myosin IB"/>
    <property type="match status" value="1"/>
</dbReference>
<feature type="compositionally biased region" description="Basic and acidic residues" evidence="14">
    <location>
        <begin position="952"/>
        <end position="968"/>
    </location>
</feature>
<feature type="domain" description="EH" evidence="19">
    <location>
        <begin position="80"/>
        <end position="161"/>
    </location>
</feature>
<dbReference type="GO" id="GO:0005085">
    <property type="term" value="F:guanyl-nucleotide exchange factor activity"/>
    <property type="evidence" value="ECO:0007669"/>
    <property type="project" value="InterPro"/>
</dbReference>
<dbReference type="SMART" id="SM00239">
    <property type="entry name" value="C2"/>
    <property type="match status" value="1"/>
</dbReference>
<dbReference type="Proteomes" id="UP000615446">
    <property type="component" value="Unassembled WGS sequence"/>
</dbReference>
<evidence type="ECO:0000256" key="1">
    <source>
        <dbReference type="ARBA" id="ARBA00004316"/>
    </source>
</evidence>
<dbReference type="PROSITE" id="PS00018">
    <property type="entry name" value="EF_HAND_1"/>
    <property type="match status" value="1"/>
</dbReference>
<keyword evidence="5 12" id="KW-0728">SH3 domain</keyword>
<feature type="compositionally biased region" description="Basic and acidic residues" evidence="14">
    <location>
        <begin position="789"/>
        <end position="811"/>
    </location>
</feature>
<dbReference type="SUPFAM" id="SSF47473">
    <property type="entry name" value="EF-hand"/>
    <property type="match status" value="2"/>
</dbReference>
<evidence type="ECO:0000256" key="8">
    <source>
        <dbReference type="ARBA" id="ARBA00022837"/>
    </source>
</evidence>
<feature type="domain" description="SH3" evidence="15">
    <location>
        <begin position="1415"/>
        <end position="1480"/>
    </location>
</feature>
<feature type="compositionally biased region" description="Low complexity" evidence="14">
    <location>
        <begin position="1240"/>
        <end position="1250"/>
    </location>
</feature>
<sequence length="2201" mass="246387">MRGGIFFFSIKVDLYICIYLLDCQEHRSTEIVFYMYNNLQITYGQPPSSQPQIVAGATSGSEGGGPNIPNVRLSFITASDQTKFEELYAFGCSGGKYLTGEGAKEILVKSKLDGETLAQIWKLSNLTKNNYLTFPEFALAMYLTNLKLKKQDLPNTIPDSIRNEVMGVIEQIRAIEQEHQKQQQKQQQQTSQIQRAISPHNQMMSHPQQQYTGAQMGHNVVQYPSNPGIQNSSMIPNMIPSMMPFTQRMMPQQNPPQQYSTTGIVGNAEIPWAVTPEEKIQYREIFRQWDSQGLGYLTGEKAKEILSQSGLPQNDLMQIWELSDPNNNGKLNQDEFAVAMHLIYRKLNNYDIPTTLPPELIPPSSRELSESVNMIKNMLKSDSVHNLSVGLGTHTSGANYAKSRSFTSTPTINRNDATGYKHMDDDNVYVSSSRHRVPTVPRSQNSSTYSSLSRSSSVSENIGEDSSSKISELKKQIHEKQILLEAFSYTADTAPVSYDSSYSSDYNDVYELKNKIKDVQREINEKERSNPEWLNREFTRNSEELGSLLEQHKNLDDELNNILITIVPELISRIRETSSRIPDSKLELFKLREGSGGGSDLNIIGTGPGGEITEADRIKAKAQAMIQARMAALTGKSVNFGGGGGGINPRLLEEETDRINSEKAEREFKVAEIERNISKLQDSVIKASREREEIEDKYRKIERNKRDRESEIRKWEDGIGVDDDVRRFIQDLKRDSSTSSRYDYSSDTYSSSRDVSYNRKPSTSSTSSSVYTSISNTTNTTTNSLSKPKSPEEREAFIKAEAERRMQERLKSLGVKKTSYSKSTSSSDPDSPTLSDRLAREKAENAERKARAEREAEERERIRTERLLAEKQKKAEQDAEKLRKMEEFEKREEERRNQWLAEAKELEKAKDRKAREKEEAMREKELEIERKRIEAAEKEKKLEEERLARIKREAEERAAEEERRRIEQEALVENAKAAREKAKKMEEEAKQREETAKREVERIKTKREDSTFSVKSFDSGSQKPSSVDSASNNPFLNLSSQERKMVDANENDTIESSNPFFKFTSGTTSQSNVQSSQNDKHDDDDDWNVVDEESSDDDFPPGNTKQLASKIFGSSSSFEPPNFESVKTNLPHSNSSPPTSKAPIPNVTAKSDSIPPPPPLPPSNSNSIPPPPPPPPNSNFIPPPPPLPSNSSSIPPPPPLPNSNDIPPPPPLPSGSNAVPPAPPFPTTSTVPPPPPQPQQPLSSSNKSQSLPPPSSSRNALLSQIQQGTKLRATKTNDRSAPLVGGKTNDSNSSTQNSSGGASQPAAGMGGLSGLGALFAGGIPKLKSRGGIETGSSPTESSASKSSPPTRQKTMGRRVSADWFGNLSSDQLAGEETPKPQSIKTETPVNEGNNILGQTVTSPISVSMDSDIDFSQEFRVKSLFNYPGTGGADDLKFGAGIVFVAHPSKNPSNEEWWYGSIEETGSKGWFPKNFVEIYKEEKEICKAKALYDYKAQNSTELDIKAGNIVSILDKSLNDWWKAEFEGSKGYVPANYVEEITSSSEALCDIYLLNKIQFLNNTSTDESNESDGSEDETDEDNSSQDESSKDGSFSKNHNITEIDNNTTQSSSKKTKILPIDIPKLNIQGVNSPTTSSFNKPVLKVDINALTTGKLTRKPSLEVARSPSPTRLFGASPIMSIPWMQLGDTHKDLDSTHLGISPPNYPPRPESPVSPGQGPSAVTWASIMDPETIKDISKEDRKRQEAIYELISTEQSYLRDLQMIVEVFCGPLQSILSLDELGIIFSNIEDILLCNTAILSDLEQRQKDDKLFVNNVGDILLKHSDELSCYEIYCGKQLNASKFLQQKRNINKTFSEFLKKAQQDPKCGSLDLSSFLLKPMQRITRYPLLIRQILHYTSKDHSDQEDLMKALHKAEGILESTNEAAREQENKLKLAEISRLVDLEDLDEKLDLRSTTRSVGKRQFILEGALKKAKSGRNLFGYLFNDLLLLTQHNKKSVAKGYQYALYKPPILLNEIVVKSGQDETFQIIHIEDVINLKASSISAKQQWVNQLETASGYCLEVERKKQKKENLEPVNSIGTLKVTVYEAVIPIEVHEKSSVNTYCQVQLNRQIFKTKVVKDDIFPHWNQYLMFSVTTLEDTLKLSVYQYDKYSEDEYLGKAEIGLHFLEHYGGNETDKIKLQLKDVAPGRPFGSISVYLNYKPF</sequence>
<feature type="compositionally biased region" description="Low complexity" evidence="14">
    <location>
        <begin position="816"/>
        <end position="836"/>
    </location>
</feature>
<feature type="compositionally biased region" description="Basic and acidic residues" evidence="14">
    <location>
        <begin position="837"/>
        <end position="881"/>
    </location>
</feature>
<dbReference type="InterPro" id="IPR002048">
    <property type="entry name" value="EF_hand_dom"/>
</dbReference>
<feature type="compositionally biased region" description="Low complexity" evidence="14">
    <location>
        <begin position="1334"/>
        <end position="1350"/>
    </location>
</feature>
<dbReference type="PROSITE" id="PS50031">
    <property type="entry name" value="EH"/>
    <property type="match status" value="2"/>
</dbReference>
<feature type="compositionally biased region" description="Acidic residues" evidence="14">
    <location>
        <begin position="1565"/>
        <end position="1582"/>
    </location>
</feature>
<evidence type="ECO:0000259" key="18">
    <source>
        <dbReference type="PROSITE" id="PS50010"/>
    </source>
</evidence>
<feature type="compositionally biased region" description="Low complexity" evidence="14">
    <location>
        <begin position="443"/>
        <end position="459"/>
    </location>
</feature>
<feature type="compositionally biased region" description="Polar residues" evidence="14">
    <location>
        <begin position="1126"/>
        <end position="1139"/>
    </location>
</feature>
<gene>
    <name evidence="22" type="ORF">RCL2_001437700</name>
</gene>
<feature type="compositionally biased region" description="Polar residues" evidence="14">
    <location>
        <begin position="1258"/>
        <end position="1269"/>
    </location>
</feature>
<dbReference type="InterPro" id="IPR001849">
    <property type="entry name" value="PH_domain"/>
</dbReference>
<dbReference type="SMART" id="SM00027">
    <property type="entry name" value="EH"/>
    <property type="match status" value="2"/>
</dbReference>
<evidence type="ECO:0000259" key="17">
    <source>
        <dbReference type="PROSITE" id="PS50004"/>
    </source>
</evidence>
<evidence type="ECO:0000256" key="12">
    <source>
        <dbReference type="PROSITE-ProRule" id="PRU00192"/>
    </source>
</evidence>
<feature type="domain" description="WH2" evidence="21">
    <location>
        <begin position="1257"/>
        <end position="1274"/>
    </location>
</feature>
<dbReference type="CDD" id="cd00160">
    <property type="entry name" value="RhoGEF"/>
    <property type="match status" value="1"/>
</dbReference>
<keyword evidence="7" id="KW-0254">Endocytosis</keyword>
<feature type="region of interest" description="Disordered" evidence="14">
    <location>
        <begin position="1562"/>
        <end position="1613"/>
    </location>
</feature>
<dbReference type="PROSITE" id="PS50010">
    <property type="entry name" value="DH_2"/>
    <property type="match status" value="1"/>
</dbReference>
<feature type="coiled-coil region" evidence="13">
    <location>
        <begin position="165"/>
        <end position="192"/>
    </location>
</feature>
<dbReference type="EMBL" id="BLAL01000165">
    <property type="protein sequence ID" value="GES87380.1"/>
    <property type="molecule type" value="Genomic_DNA"/>
</dbReference>
<proteinExistence type="predicted"/>
<evidence type="ECO:0000313" key="23">
    <source>
        <dbReference type="Proteomes" id="UP000615446"/>
    </source>
</evidence>
<dbReference type="InterPro" id="IPR000261">
    <property type="entry name" value="EH_dom"/>
</dbReference>
<evidence type="ECO:0000256" key="5">
    <source>
        <dbReference type="ARBA" id="ARBA00022443"/>
    </source>
</evidence>
<dbReference type="GO" id="GO:0005737">
    <property type="term" value="C:cytoplasm"/>
    <property type="evidence" value="ECO:0007669"/>
    <property type="project" value="UniProtKB-SubCell"/>
</dbReference>
<feature type="coiled-coil region" evidence="13">
    <location>
        <begin position="1909"/>
        <end position="1936"/>
    </location>
</feature>
<evidence type="ECO:0000259" key="15">
    <source>
        <dbReference type="PROSITE" id="PS50002"/>
    </source>
</evidence>
<evidence type="ECO:0000256" key="13">
    <source>
        <dbReference type="SAM" id="Coils"/>
    </source>
</evidence>
<dbReference type="InterPro" id="IPR051480">
    <property type="entry name" value="Endocytic_GEF_Adapter"/>
</dbReference>
<dbReference type="PRINTS" id="PR00452">
    <property type="entry name" value="SH3DOMAIN"/>
</dbReference>
<dbReference type="PROSITE" id="PS50002">
    <property type="entry name" value="SH3"/>
    <property type="match status" value="2"/>
</dbReference>
<dbReference type="InterPro" id="IPR011993">
    <property type="entry name" value="PH-like_dom_sf"/>
</dbReference>
<evidence type="ECO:0000259" key="20">
    <source>
        <dbReference type="PROSITE" id="PS50222"/>
    </source>
</evidence>
<evidence type="ECO:0000259" key="21">
    <source>
        <dbReference type="PROSITE" id="PS51082"/>
    </source>
</evidence>
<dbReference type="SMART" id="SM00054">
    <property type="entry name" value="EFh"/>
    <property type="match status" value="2"/>
</dbReference>
<evidence type="ECO:0000259" key="16">
    <source>
        <dbReference type="PROSITE" id="PS50003"/>
    </source>
</evidence>
<keyword evidence="13" id="KW-0175">Coiled coil</keyword>
<dbReference type="Gene3D" id="1.10.238.10">
    <property type="entry name" value="EF-hand"/>
    <property type="match status" value="2"/>
</dbReference>
<dbReference type="Gene3D" id="2.60.40.150">
    <property type="entry name" value="C2 domain"/>
    <property type="match status" value="1"/>
</dbReference>
<feature type="compositionally biased region" description="Low complexity" evidence="14">
    <location>
        <begin position="737"/>
        <end position="788"/>
    </location>
</feature>
<feature type="domain" description="EF-hand" evidence="20">
    <location>
        <begin position="311"/>
        <end position="346"/>
    </location>
</feature>
<protein>
    <recommendedName>
        <fullName evidence="3">Actin cytoskeleton-regulatory complex protein PAN1</fullName>
    </recommendedName>
    <alternativeName>
        <fullName evidence="4">Actin cytoskeleton-regulatory complex protein pan1</fullName>
    </alternativeName>
</protein>
<feature type="compositionally biased region" description="Polar residues" evidence="14">
    <location>
        <begin position="1589"/>
        <end position="1610"/>
    </location>
</feature>
<keyword evidence="10" id="KW-0966">Cell projection</keyword>
<feature type="region of interest" description="Disordered" evidence="14">
    <location>
        <begin position="736"/>
        <end position="881"/>
    </location>
</feature>
<dbReference type="Pfam" id="PF00168">
    <property type="entry name" value="C2"/>
    <property type="match status" value="1"/>
</dbReference>
<dbReference type="PANTHER" id="PTHR46006">
    <property type="entry name" value="RHO GUANINE NUCLEOTIDE EXCHANGE FACTOR AT 64C, ISOFORM A"/>
    <property type="match status" value="1"/>
</dbReference>
<dbReference type="InterPro" id="IPR036028">
    <property type="entry name" value="SH3-like_dom_sf"/>
</dbReference>
<dbReference type="InterPro" id="IPR003124">
    <property type="entry name" value="WH2_dom"/>
</dbReference>
<comment type="subcellular location">
    <subcellularLocation>
        <location evidence="1">Cell projection</location>
    </subcellularLocation>
    <subcellularLocation>
        <location evidence="2">Cytoplasm</location>
    </subcellularLocation>
    <subcellularLocation>
        <location evidence="11">Synapse</location>
    </subcellularLocation>
</comment>
<dbReference type="Gene3D" id="2.30.29.30">
    <property type="entry name" value="Pleckstrin-homology domain (PH domain)/Phosphotyrosine-binding domain (PTB)"/>
    <property type="match status" value="1"/>
</dbReference>
<dbReference type="PROSITE" id="PS51082">
    <property type="entry name" value="WH2"/>
    <property type="match status" value="1"/>
</dbReference>
<dbReference type="SUPFAM" id="SSF48065">
    <property type="entry name" value="DBL homology domain (DH-domain)"/>
    <property type="match status" value="1"/>
</dbReference>
<feature type="domain" description="PH" evidence="16">
    <location>
        <begin position="1961"/>
        <end position="2055"/>
    </location>
</feature>
<organism evidence="22 23">
    <name type="scientific">Rhizophagus clarus</name>
    <dbReference type="NCBI Taxonomy" id="94130"/>
    <lineage>
        <taxon>Eukaryota</taxon>
        <taxon>Fungi</taxon>
        <taxon>Fungi incertae sedis</taxon>
        <taxon>Mucoromycota</taxon>
        <taxon>Glomeromycotina</taxon>
        <taxon>Glomeromycetes</taxon>
        <taxon>Glomerales</taxon>
        <taxon>Glomeraceae</taxon>
        <taxon>Rhizophagus</taxon>
    </lineage>
</organism>